<evidence type="ECO:0000313" key="3">
    <source>
        <dbReference type="Proteomes" id="UP001465976"/>
    </source>
</evidence>
<sequence>MLGKRKSLPALKVFLHHKAEVVSNPNNTSPRSSGESDSSVESLEEEGGRARKVKSMQVSNTPSPYYDEFTASADLSALSISSEDATLLDVDDPFGSDPFASTPPASPRTAYHPVGANFLDEDPYASPLASPTTLQSFPSEIPSASPVPPVPSTLRPPSAVKHHSPLSPIKDTFPTVASETKPQPRRHELPKPQQPSLEMLSVVVMQAPTRSVSIAAVPSNAY</sequence>
<feature type="region of interest" description="Disordered" evidence="1">
    <location>
        <begin position="19"/>
        <end position="61"/>
    </location>
</feature>
<feature type="region of interest" description="Disordered" evidence="1">
    <location>
        <begin position="88"/>
        <end position="196"/>
    </location>
</feature>
<name>A0ABR3FRS9_9AGAR</name>
<proteinExistence type="predicted"/>
<feature type="compositionally biased region" description="Low complexity" evidence="1">
    <location>
        <begin position="32"/>
        <end position="41"/>
    </location>
</feature>
<accession>A0ABR3FRS9</accession>
<organism evidence="2 3">
    <name type="scientific">Marasmius crinis-equi</name>
    <dbReference type="NCBI Taxonomy" id="585013"/>
    <lineage>
        <taxon>Eukaryota</taxon>
        <taxon>Fungi</taxon>
        <taxon>Dikarya</taxon>
        <taxon>Basidiomycota</taxon>
        <taxon>Agaricomycotina</taxon>
        <taxon>Agaricomycetes</taxon>
        <taxon>Agaricomycetidae</taxon>
        <taxon>Agaricales</taxon>
        <taxon>Marasmiineae</taxon>
        <taxon>Marasmiaceae</taxon>
        <taxon>Marasmius</taxon>
    </lineage>
</organism>
<protein>
    <submittedName>
        <fullName evidence="2">Uncharacterized protein</fullName>
    </submittedName>
</protein>
<comment type="caution">
    <text evidence="2">The sequence shown here is derived from an EMBL/GenBank/DDBJ whole genome shotgun (WGS) entry which is preliminary data.</text>
</comment>
<evidence type="ECO:0000313" key="2">
    <source>
        <dbReference type="EMBL" id="KAL0578170.1"/>
    </source>
</evidence>
<reference evidence="2 3" key="1">
    <citation type="submission" date="2024-02" db="EMBL/GenBank/DDBJ databases">
        <title>A draft genome for the cacao thread blight pathogen Marasmius crinis-equi.</title>
        <authorList>
            <person name="Cohen S.P."/>
            <person name="Baruah I.K."/>
            <person name="Amoako-Attah I."/>
            <person name="Bukari Y."/>
            <person name="Meinhardt L.W."/>
            <person name="Bailey B.A."/>
        </authorList>
    </citation>
    <scope>NUCLEOTIDE SEQUENCE [LARGE SCALE GENOMIC DNA]</scope>
    <source>
        <strain evidence="2 3">GH-76</strain>
    </source>
</reference>
<keyword evidence="3" id="KW-1185">Reference proteome</keyword>
<dbReference type="Proteomes" id="UP001465976">
    <property type="component" value="Unassembled WGS sequence"/>
</dbReference>
<evidence type="ECO:0000256" key="1">
    <source>
        <dbReference type="SAM" id="MobiDB-lite"/>
    </source>
</evidence>
<gene>
    <name evidence="2" type="ORF">V5O48_003837</name>
</gene>
<dbReference type="EMBL" id="JBAHYK010000116">
    <property type="protein sequence ID" value="KAL0578170.1"/>
    <property type="molecule type" value="Genomic_DNA"/>
</dbReference>